<proteinExistence type="predicted"/>
<dbReference type="PROSITE" id="PS50297">
    <property type="entry name" value="ANK_REP_REGION"/>
    <property type="match status" value="4"/>
</dbReference>
<feature type="region of interest" description="Disordered" evidence="5">
    <location>
        <begin position="1721"/>
        <end position="1749"/>
    </location>
</feature>
<feature type="repeat" description="ANK" evidence="3">
    <location>
        <begin position="1590"/>
        <end position="1622"/>
    </location>
</feature>
<dbReference type="OrthoDB" id="539213at2759"/>
<dbReference type="PANTHER" id="PTHR24198:SF165">
    <property type="entry name" value="ANKYRIN REPEAT-CONTAINING PROTEIN-RELATED"/>
    <property type="match status" value="1"/>
</dbReference>
<feature type="region of interest" description="Disordered" evidence="5">
    <location>
        <begin position="593"/>
        <end position="672"/>
    </location>
</feature>
<dbReference type="EMBL" id="MU006625">
    <property type="protein sequence ID" value="KAF2741780.1"/>
    <property type="molecule type" value="Genomic_DNA"/>
</dbReference>
<keyword evidence="1" id="KW-0677">Repeat</keyword>
<organism evidence="6 7">
    <name type="scientific">Sporormia fimetaria CBS 119925</name>
    <dbReference type="NCBI Taxonomy" id="1340428"/>
    <lineage>
        <taxon>Eukaryota</taxon>
        <taxon>Fungi</taxon>
        <taxon>Dikarya</taxon>
        <taxon>Ascomycota</taxon>
        <taxon>Pezizomycotina</taxon>
        <taxon>Dothideomycetes</taxon>
        <taxon>Pleosporomycetidae</taxon>
        <taxon>Pleosporales</taxon>
        <taxon>Sporormiaceae</taxon>
        <taxon>Sporormia</taxon>
    </lineage>
</organism>
<accession>A0A6A6UWM0</accession>
<dbReference type="PROSITE" id="PS50088">
    <property type="entry name" value="ANK_REPEAT"/>
    <property type="match status" value="4"/>
</dbReference>
<feature type="compositionally biased region" description="Acidic residues" evidence="5">
    <location>
        <begin position="627"/>
        <end position="641"/>
    </location>
</feature>
<dbReference type="Proteomes" id="UP000799440">
    <property type="component" value="Unassembled WGS sequence"/>
</dbReference>
<dbReference type="SMART" id="SM00248">
    <property type="entry name" value="ANK"/>
    <property type="match status" value="11"/>
</dbReference>
<evidence type="ECO:0000313" key="7">
    <source>
        <dbReference type="Proteomes" id="UP000799440"/>
    </source>
</evidence>
<feature type="compositionally biased region" description="Basic and acidic residues" evidence="5">
    <location>
        <begin position="652"/>
        <end position="661"/>
    </location>
</feature>
<evidence type="ECO:0000256" key="3">
    <source>
        <dbReference type="PROSITE-ProRule" id="PRU00023"/>
    </source>
</evidence>
<evidence type="ECO:0000256" key="5">
    <source>
        <dbReference type="SAM" id="MobiDB-lite"/>
    </source>
</evidence>
<keyword evidence="2 3" id="KW-0040">ANK repeat</keyword>
<feature type="repeat" description="ANK" evidence="3">
    <location>
        <begin position="535"/>
        <end position="567"/>
    </location>
</feature>
<dbReference type="Pfam" id="PF26128">
    <property type="entry name" value="Gad2"/>
    <property type="match status" value="1"/>
</dbReference>
<protein>
    <submittedName>
        <fullName evidence="6">Ankyrin repeat protein</fullName>
    </submittedName>
</protein>
<feature type="compositionally biased region" description="Acidic residues" evidence="5">
    <location>
        <begin position="1730"/>
        <end position="1741"/>
    </location>
</feature>
<keyword evidence="7" id="KW-1185">Reference proteome</keyword>
<sequence>MACTTLPEVPVKHADFLSHIVSNPDQKLSDLLQPYIDYDAELRKVFAQEPNHPDLADTYLNIVPVFNGHEKDVNIRARNLAGETAEEKERYIMPLRDDERRPNGAPAIVQDFHDFKKNFNLFSESALADLDWSNVVAAGSSVTTSLLPVPKEYQKSKRALRNYYHDILAPASDVDLFIYGLSEEQAINKIIEIEKRVKDSILTEITTVRTKNAITIVSQYPTRHIQIVLRVYKSVAEILTGFDVDCSCAAYDGKQVYAAPRALTAFMTQINTIDLTRRSPSYESRLSKYSHRGFEVYWPVLERSRIDPTIFERNFARTVGLARLLVLERLPSKSDRESYMDERRKERGRPAINRGYYRNSHSGNIKDRYEDEVAEWVDQDDVSDYHTFTIPYGPKYYAKKIEKLLYTKDLLLNAEWNKRDDREVNLHRHPAFFGHATDVMLDCCGFCPKPVTPEEEEIAEEESKIYVSGEVSFIKDDPGRQAIGSFHPLTDDDWTEMAYVGNTARLCQAIVDGDLEHVEDWLAQEGADPNCRDYTGRTPLQLAATSSTPEVVAALTNGGARLVARLADGRTALHLAAARGSVDIVRLILQRSEANEEEEAKKEEARKEARKVVKSESKDANPQSAGSEDDMEVVEAESDDDMQSRTTGSYVKVKDQQEKATGDLIPEDESEDEPDVYDVNVLSWDTQCSPLHYAILNGHVNVVKELVQTFGADVLLPIKLLNSHDKSPRGALLTLVLAMRLPLEIAKEMTKTLLEIGASSAQADMNQMTALHVVSGSAPELLDVMFEHDKPAADRALNHLSMKGAPYNTSTESPLMSAIEAGNSLAALKLLELGASAQVEFKDWLKVAASQNSHYTNSPQTTLQADNQKQAFRQAINQPLVLAIMNDLPELALQLLERGADPNELPKHTFEDLYQRYRSYNYNPMESVLDMVREKIKECKEFKDDEPRAKPDYSLKEGVDYLAKMAPGSYKEFIAKIQLDVARERDQGKREQYERDMVAYNQRKGVAEKKKAVEDLAESFAEVEKALLSRNAKTFRELHPDFKIREPDQYRGYHNDYKEPEFSVDFSFRIDALNESDHDGYLEMFQAAWDGDIEKIKSLTLTKWGPSKDFSPLAIAVQDGRHLSPFTIAVLRGHLQTARAIVEIALAQFDPEEEKEERVRYRLGDDDIEDSDEGSQAEEVPVYKHIIDKKFTIDNIAEVSTQVKSRVKPTDMISWKACPYTVKQLSAPNTQFQDPLYHRKTHSWYSEDVSLCHLAIETNNNDLFTFIVELELEWIERLGDAYHHEGSTGLPGWWEADFTNSIKYGRLDMLAEEIRKFGAGLELESLVQKGGVKYKEKPKYYQGLSVHGRKRQDWVNAARGTYDHSITDTTPPLLEAAYAGSLASVEWFLSDTPSRLYNEFAKTHADHKLIKHLNTAAGGFDKVLSKFLNTNREYALHLAVMAAPTKETAELVQYLLKVMPGSLELKSHGQGLTPLALAFTYRRYDAAKILLEAGADQTVRARNGSNLLHVLICDAFNLTNNGDNGLTEFFALIDQRLIPSLLIERCSIDPGSLTPFGLAIRKWGGIEVLRQLLDLGAPSGNEQLLMFDGSGDTPIHYAVKNQQQEMLTLLLEYRPDLLYRENSVGCTPYELAQDAYIAKCADMPHKGFGMGGGSRTSLVKRPYAEFAPDYAEEQRKRVNTKSIWGVCQEAMVKNPGKRKLVSLLDANEVAKRLAKRYLNRRSGAAGGADSDSEDEKEEEVVREDTVRDEVQQFNNRTHVARVREDGTWYV</sequence>
<dbReference type="InterPro" id="IPR036770">
    <property type="entry name" value="Ankyrin_rpt-contain_sf"/>
</dbReference>
<keyword evidence="4" id="KW-0175">Coiled coil</keyword>
<dbReference type="InterPro" id="IPR002110">
    <property type="entry name" value="Ankyrin_rpt"/>
</dbReference>
<name>A0A6A6UWM0_9PLEO</name>
<dbReference type="PANTHER" id="PTHR24198">
    <property type="entry name" value="ANKYRIN REPEAT AND PROTEIN KINASE DOMAIN-CONTAINING PROTEIN"/>
    <property type="match status" value="1"/>
</dbReference>
<dbReference type="SUPFAM" id="SSF48403">
    <property type="entry name" value="Ankyrin repeat"/>
    <property type="match status" value="3"/>
</dbReference>
<feature type="compositionally biased region" description="Basic and acidic residues" evidence="5">
    <location>
        <begin position="599"/>
        <end position="619"/>
    </location>
</feature>
<reference evidence="6" key="1">
    <citation type="journal article" date="2020" name="Stud. Mycol.">
        <title>101 Dothideomycetes genomes: a test case for predicting lifestyles and emergence of pathogens.</title>
        <authorList>
            <person name="Haridas S."/>
            <person name="Albert R."/>
            <person name="Binder M."/>
            <person name="Bloem J."/>
            <person name="Labutti K."/>
            <person name="Salamov A."/>
            <person name="Andreopoulos B."/>
            <person name="Baker S."/>
            <person name="Barry K."/>
            <person name="Bills G."/>
            <person name="Bluhm B."/>
            <person name="Cannon C."/>
            <person name="Castanera R."/>
            <person name="Culley D."/>
            <person name="Daum C."/>
            <person name="Ezra D."/>
            <person name="Gonzalez J."/>
            <person name="Henrissat B."/>
            <person name="Kuo A."/>
            <person name="Liang C."/>
            <person name="Lipzen A."/>
            <person name="Lutzoni F."/>
            <person name="Magnuson J."/>
            <person name="Mondo S."/>
            <person name="Nolan M."/>
            <person name="Ohm R."/>
            <person name="Pangilinan J."/>
            <person name="Park H.-J."/>
            <person name="Ramirez L."/>
            <person name="Alfaro M."/>
            <person name="Sun H."/>
            <person name="Tritt A."/>
            <person name="Yoshinaga Y."/>
            <person name="Zwiers L.-H."/>
            <person name="Turgeon B."/>
            <person name="Goodwin S."/>
            <person name="Spatafora J."/>
            <person name="Crous P."/>
            <person name="Grigoriev I."/>
        </authorList>
    </citation>
    <scope>NUCLEOTIDE SEQUENCE</scope>
    <source>
        <strain evidence="6">CBS 119925</strain>
    </source>
</reference>
<evidence type="ECO:0000256" key="2">
    <source>
        <dbReference type="ARBA" id="ARBA00023043"/>
    </source>
</evidence>
<evidence type="ECO:0000313" key="6">
    <source>
        <dbReference type="EMBL" id="KAF2741780.1"/>
    </source>
</evidence>
<dbReference type="PRINTS" id="PR01415">
    <property type="entry name" value="ANKYRIN"/>
</dbReference>
<evidence type="ECO:0000256" key="1">
    <source>
        <dbReference type="ARBA" id="ARBA00022737"/>
    </source>
</evidence>
<dbReference type="Gene3D" id="1.25.40.20">
    <property type="entry name" value="Ankyrin repeat-containing domain"/>
    <property type="match status" value="4"/>
</dbReference>
<gene>
    <name evidence="6" type="ORF">M011DRAFT_472804</name>
</gene>
<dbReference type="Pfam" id="PF00023">
    <property type="entry name" value="Ank"/>
    <property type="match status" value="2"/>
</dbReference>
<feature type="coiled-coil region" evidence="4">
    <location>
        <begin position="983"/>
        <end position="1026"/>
    </location>
</feature>
<dbReference type="Pfam" id="PF12796">
    <property type="entry name" value="Ank_2"/>
    <property type="match status" value="2"/>
</dbReference>
<feature type="repeat" description="ANK" evidence="3">
    <location>
        <begin position="568"/>
        <end position="592"/>
    </location>
</feature>
<evidence type="ECO:0000256" key="4">
    <source>
        <dbReference type="SAM" id="Coils"/>
    </source>
</evidence>
<feature type="repeat" description="ANK" evidence="3">
    <location>
        <begin position="1470"/>
        <end position="1502"/>
    </location>
</feature>